<dbReference type="RefSeq" id="WP_264136688.1">
    <property type="nucleotide sequence ID" value="NZ_JAOYOD010000001.1"/>
</dbReference>
<dbReference type="InterPro" id="IPR022764">
    <property type="entry name" value="Peptidase_S54_rhomboid_dom"/>
</dbReference>
<feature type="transmembrane region" description="Helical" evidence="5">
    <location>
        <begin position="73"/>
        <end position="89"/>
    </location>
</feature>
<dbReference type="Pfam" id="PF01694">
    <property type="entry name" value="Rhomboid"/>
    <property type="match status" value="1"/>
</dbReference>
<dbReference type="GO" id="GO:0008233">
    <property type="term" value="F:peptidase activity"/>
    <property type="evidence" value="ECO:0007669"/>
    <property type="project" value="UniProtKB-KW"/>
</dbReference>
<dbReference type="EMBL" id="JAOYOD010000001">
    <property type="protein sequence ID" value="MCV9385905.1"/>
    <property type="molecule type" value="Genomic_DNA"/>
</dbReference>
<dbReference type="SUPFAM" id="SSF144091">
    <property type="entry name" value="Rhomboid-like"/>
    <property type="match status" value="1"/>
</dbReference>
<keyword evidence="8" id="KW-1185">Reference proteome</keyword>
<evidence type="ECO:0000256" key="5">
    <source>
        <dbReference type="SAM" id="Phobius"/>
    </source>
</evidence>
<keyword evidence="7" id="KW-0645">Protease</keyword>
<sequence>MAFLMWVSFSYQFYSGTDLGFLGVYPRQVSGLIGIITSPLIHGDLNHIMSNTLPLILLGAALFHFYSRIATTVFYNAYLITGILVWLFGREFYHIGASGVIYALAFFLMLFGLFRGDKKSLFISIITVAVYGGLIYGLMPDNPQTSWESHVFGAGVGASLAFVFRTRKQVD</sequence>
<dbReference type="Proteomes" id="UP001300692">
    <property type="component" value="Unassembled WGS sequence"/>
</dbReference>
<comment type="subcellular location">
    <subcellularLocation>
        <location evidence="1">Membrane</location>
        <topology evidence="1">Multi-pass membrane protein</topology>
    </subcellularLocation>
</comment>
<dbReference type="Gene3D" id="1.20.1540.10">
    <property type="entry name" value="Rhomboid-like"/>
    <property type="match status" value="1"/>
</dbReference>
<keyword evidence="7" id="KW-0378">Hydrolase</keyword>
<evidence type="ECO:0000313" key="7">
    <source>
        <dbReference type="EMBL" id="MCV9385905.1"/>
    </source>
</evidence>
<name>A0ABT3CR07_9BACT</name>
<gene>
    <name evidence="7" type="ORF">N7U62_04485</name>
</gene>
<feature type="transmembrane region" description="Helical" evidence="5">
    <location>
        <begin position="48"/>
        <end position="66"/>
    </location>
</feature>
<accession>A0ABT3CR07</accession>
<feature type="domain" description="Peptidase S54 rhomboid" evidence="6">
    <location>
        <begin position="32"/>
        <end position="165"/>
    </location>
</feature>
<organism evidence="7 8">
    <name type="scientific">Reichenbachiella ulvae</name>
    <dbReference type="NCBI Taxonomy" id="2980104"/>
    <lineage>
        <taxon>Bacteria</taxon>
        <taxon>Pseudomonadati</taxon>
        <taxon>Bacteroidota</taxon>
        <taxon>Cytophagia</taxon>
        <taxon>Cytophagales</taxon>
        <taxon>Reichenbachiellaceae</taxon>
        <taxon>Reichenbachiella</taxon>
    </lineage>
</organism>
<comment type="caution">
    <text evidence="7">The sequence shown here is derived from an EMBL/GenBank/DDBJ whole genome shotgun (WGS) entry which is preliminary data.</text>
</comment>
<evidence type="ECO:0000256" key="1">
    <source>
        <dbReference type="ARBA" id="ARBA00004141"/>
    </source>
</evidence>
<dbReference type="InterPro" id="IPR035952">
    <property type="entry name" value="Rhomboid-like_sf"/>
</dbReference>
<feature type="transmembrane region" description="Helical" evidence="5">
    <location>
        <begin position="95"/>
        <end position="114"/>
    </location>
</feature>
<keyword evidence="2 5" id="KW-0812">Transmembrane</keyword>
<keyword evidence="3 5" id="KW-1133">Transmembrane helix</keyword>
<feature type="transmembrane region" description="Helical" evidence="5">
    <location>
        <begin position="121"/>
        <end position="139"/>
    </location>
</feature>
<keyword evidence="4 5" id="KW-0472">Membrane</keyword>
<evidence type="ECO:0000256" key="2">
    <source>
        <dbReference type="ARBA" id="ARBA00022692"/>
    </source>
</evidence>
<feature type="transmembrane region" description="Helical" evidence="5">
    <location>
        <begin position="145"/>
        <end position="164"/>
    </location>
</feature>
<dbReference type="GO" id="GO:0006508">
    <property type="term" value="P:proteolysis"/>
    <property type="evidence" value="ECO:0007669"/>
    <property type="project" value="UniProtKB-KW"/>
</dbReference>
<evidence type="ECO:0000259" key="6">
    <source>
        <dbReference type="Pfam" id="PF01694"/>
    </source>
</evidence>
<proteinExistence type="predicted"/>
<reference evidence="7 8" key="1">
    <citation type="submission" date="2022-10" db="EMBL/GenBank/DDBJ databases">
        <title>Comparative genomics and taxonomic characterization of three novel marine species of genus Reichenbachiella exhibiting antioxidant and polysaccharide degradation activities.</title>
        <authorList>
            <person name="Muhammad N."/>
            <person name="Lee Y.-J."/>
            <person name="Ko J."/>
            <person name="Kim S.-G."/>
        </authorList>
    </citation>
    <scope>NUCLEOTIDE SEQUENCE [LARGE SCALE GENOMIC DNA]</scope>
    <source>
        <strain evidence="7 8">ABR2-5</strain>
    </source>
</reference>
<evidence type="ECO:0000313" key="8">
    <source>
        <dbReference type="Proteomes" id="UP001300692"/>
    </source>
</evidence>
<evidence type="ECO:0000256" key="4">
    <source>
        <dbReference type="ARBA" id="ARBA00023136"/>
    </source>
</evidence>
<evidence type="ECO:0000256" key="3">
    <source>
        <dbReference type="ARBA" id="ARBA00022989"/>
    </source>
</evidence>
<protein>
    <submittedName>
        <fullName evidence="7">Rhomboid family intramembrane serine protease</fullName>
    </submittedName>
</protein>